<reference evidence="3" key="1">
    <citation type="journal article" date="2019" name="Int. J. Syst. Evol. Microbiol.">
        <title>The Global Catalogue of Microorganisms (GCM) 10K type strain sequencing project: providing services to taxonomists for standard genome sequencing and annotation.</title>
        <authorList>
            <consortium name="The Broad Institute Genomics Platform"/>
            <consortium name="The Broad Institute Genome Sequencing Center for Infectious Disease"/>
            <person name="Wu L."/>
            <person name="Ma J."/>
        </authorList>
    </citation>
    <scope>NUCLEOTIDE SEQUENCE [LARGE SCALE GENOMIC DNA]</scope>
    <source>
        <strain evidence="3">CCUG 42722</strain>
    </source>
</reference>
<protein>
    <submittedName>
        <fullName evidence="2">GyrI-like domain-containing protein</fullName>
    </submittedName>
</protein>
<accession>A0ABV9HLH3</accession>
<feature type="domain" description="GyrI-like small molecule binding" evidence="1">
    <location>
        <begin position="16"/>
        <end position="193"/>
    </location>
</feature>
<organism evidence="2 3">
    <name type="scientific">Promicromonospora alba</name>
    <dbReference type="NCBI Taxonomy" id="1616110"/>
    <lineage>
        <taxon>Bacteria</taxon>
        <taxon>Bacillati</taxon>
        <taxon>Actinomycetota</taxon>
        <taxon>Actinomycetes</taxon>
        <taxon>Micrococcales</taxon>
        <taxon>Promicromonosporaceae</taxon>
        <taxon>Promicromonospora</taxon>
    </lineage>
</organism>
<proteinExistence type="predicted"/>
<dbReference type="RefSeq" id="WP_377138917.1">
    <property type="nucleotide sequence ID" value="NZ_JBHSFI010000006.1"/>
</dbReference>
<dbReference type="Gene3D" id="3.20.80.10">
    <property type="entry name" value="Regulatory factor, effector binding domain"/>
    <property type="match status" value="1"/>
</dbReference>
<dbReference type="Pfam" id="PF06445">
    <property type="entry name" value="GyrI-like"/>
    <property type="match status" value="1"/>
</dbReference>
<keyword evidence="3" id="KW-1185">Reference proteome</keyword>
<dbReference type="EMBL" id="JBHSFI010000006">
    <property type="protein sequence ID" value="MFC4630748.1"/>
    <property type="molecule type" value="Genomic_DNA"/>
</dbReference>
<comment type="caution">
    <text evidence="2">The sequence shown here is derived from an EMBL/GenBank/DDBJ whole genome shotgun (WGS) entry which is preliminary data.</text>
</comment>
<dbReference type="InterPro" id="IPR029442">
    <property type="entry name" value="GyrI-like"/>
</dbReference>
<evidence type="ECO:0000259" key="1">
    <source>
        <dbReference type="Pfam" id="PF06445"/>
    </source>
</evidence>
<evidence type="ECO:0000313" key="3">
    <source>
        <dbReference type="Proteomes" id="UP001596011"/>
    </source>
</evidence>
<dbReference type="InterPro" id="IPR011256">
    <property type="entry name" value="Reg_factor_effector_dom_sf"/>
</dbReference>
<sequence>MAEALPLTDHLAASDEPELVRSPATRYVFVTGAGAPGDDEYYRKKALVVDVARVLAPAASPGASDPVAEGQYWYPEGSTPVGIADFYSVNPVSELQYRLMAAVGATTTDKDIAAARDAAASPSDTAQDRLGLFDLPEETVVQVMHHGPFADELATLNRLGQFAERAGLARNGPHREMYLDAYTSETPQDTLRTILRDPVA</sequence>
<dbReference type="Proteomes" id="UP001596011">
    <property type="component" value="Unassembled WGS sequence"/>
</dbReference>
<evidence type="ECO:0000313" key="2">
    <source>
        <dbReference type="EMBL" id="MFC4630748.1"/>
    </source>
</evidence>
<gene>
    <name evidence="2" type="ORF">ACFO6V_21050</name>
</gene>
<name>A0ABV9HLH3_9MICO</name>